<sequence>MSFCTGMPGRCFKGRFRALVSRTGMSDHFHLSTDCLIVEFEEAVAKLFESTPLLTEAEPPQCYQTENTVGTLEGLKTYAVWRPSSTVRREPGSLPTLLRLVPGLNQPRHRRKFNAVTLQTSPQLSRINLTSYRAPTSEEVLNLATALASTCPALDVVWLNIVSEDDTTTTKPLAFEVFRPLLECNQVTERGWPELKVLLLTREPKQSSDNLASEYGLDISILAHMAQKLRNLTNLGLFLDVERLTDFEGNLEPPHNSQNRSYGMLCARQYPYRPFPQWDYTWAA</sequence>
<protein>
    <submittedName>
        <fullName evidence="1">Uncharacterized protein</fullName>
    </submittedName>
</protein>
<proteinExistence type="predicted"/>
<keyword evidence="2" id="KW-1185">Reference proteome</keyword>
<name>A0A0C3QSS1_9AGAM</name>
<dbReference type="EMBL" id="KN822957">
    <property type="protein sequence ID" value="KIO32081.1"/>
    <property type="molecule type" value="Genomic_DNA"/>
</dbReference>
<reference evidence="1 2" key="1">
    <citation type="submission" date="2014-04" db="EMBL/GenBank/DDBJ databases">
        <authorList>
            <consortium name="DOE Joint Genome Institute"/>
            <person name="Kuo A."/>
            <person name="Girlanda M."/>
            <person name="Perotto S."/>
            <person name="Kohler A."/>
            <person name="Nagy L.G."/>
            <person name="Floudas D."/>
            <person name="Copeland A."/>
            <person name="Barry K.W."/>
            <person name="Cichocki N."/>
            <person name="Veneault-Fourrey C."/>
            <person name="LaButti K."/>
            <person name="Lindquist E.A."/>
            <person name="Lipzen A."/>
            <person name="Lundell T."/>
            <person name="Morin E."/>
            <person name="Murat C."/>
            <person name="Sun H."/>
            <person name="Tunlid A."/>
            <person name="Henrissat B."/>
            <person name="Grigoriev I.V."/>
            <person name="Hibbett D.S."/>
            <person name="Martin F."/>
            <person name="Nordberg H.P."/>
            <person name="Cantor M.N."/>
            <person name="Hua S.X."/>
        </authorList>
    </citation>
    <scope>NUCLEOTIDE SEQUENCE [LARGE SCALE GENOMIC DNA]</scope>
    <source>
        <strain evidence="1 2">MUT 4182</strain>
    </source>
</reference>
<reference evidence="2" key="2">
    <citation type="submission" date="2015-01" db="EMBL/GenBank/DDBJ databases">
        <title>Evolutionary Origins and Diversification of the Mycorrhizal Mutualists.</title>
        <authorList>
            <consortium name="DOE Joint Genome Institute"/>
            <consortium name="Mycorrhizal Genomics Consortium"/>
            <person name="Kohler A."/>
            <person name="Kuo A."/>
            <person name="Nagy L.G."/>
            <person name="Floudas D."/>
            <person name="Copeland A."/>
            <person name="Barry K.W."/>
            <person name="Cichocki N."/>
            <person name="Veneault-Fourrey C."/>
            <person name="LaButti K."/>
            <person name="Lindquist E.A."/>
            <person name="Lipzen A."/>
            <person name="Lundell T."/>
            <person name="Morin E."/>
            <person name="Murat C."/>
            <person name="Riley R."/>
            <person name="Ohm R."/>
            <person name="Sun H."/>
            <person name="Tunlid A."/>
            <person name="Henrissat B."/>
            <person name="Grigoriev I.V."/>
            <person name="Hibbett D.S."/>
            <person name="Martin F."/>
        </authorList>
    </citation>
    <scope>NUCLEOTIDE SEQUENCE [LARGE SCALE GENOMIC DNA]</scope>
    <source>
        <strain evidence="2">MUT 4182</strain>
    </source>
</reference>
<dbReference type="Proteomes" id="UP000054248">
    <property type="component" value="Unassembled WGS sequence"/>
</dbReference>
<dbReference type="AlphaFoldDB" id="A0A0C3QSS1"/>
<organism evidence="1 2">
    <name type="scientific">Tulasnella calospora MUT 4182</name>
    <dbReference type="NCBI Taxonomy" id="1051891"/>
    <lineage>
        <taxon>Eukaryota</taxon>
        <taxon>Fungi</taxon>
        <taxon>Dikarya</taxon>
        <taxon>Basidiomycota</taxon>
        <taxon>Agaricomycotina</taxon>
        <taxon>Agaricomycetes</taxon>
        <taxon>Cantharellales</taxon>
        <taxon>Tulasnellaceae</taxon>
        <taxon>Tulasnella</taxon>
    </lineage>
</organism>
<dbReference type="HOGENOM" id="CLU_980683_0_0_1"/>
<dbReference type="OrthoDB" id="2447803at2759"/>
<evidence type="ECO:0000313" key="1">
    <source>
        <dbReference type="EMBL" id="KIO32081.1"/>
    </source>
</evidence>
<gene>
    <name evidence="1" type="ORF">M407DRAFT_18898</name>
</gene>
<evidence type="ECO:0000313" key="2">
    <source>
        <dbReference type="Proteomes" id="UP000054248"/>
    </source>
</evidence>
<accession>A0A0C3QSS1</accession>